<dbReference type="InterPro" id="IPR017996">
    <property type="entry name" value="MRJP/yellow-related"/>
</dbReference>
<keyword evidence="2" id="KW-0964">Secreted</keyword>
<comment type="caution">
    <text evidence="3">The sequence shown here is derived from an EMBL/GenBank/DDBJ whole genome shotgun (WGS) entry which is preliminary data.</text>
</comment>
<reference evidence="3 4" key="1">
    <citation type="submission" date="2018-06" db="EMBL/GenBank/DDBJ databases">
        <title>Genomic Encyclopedia of Type Strains, Phase IV (KMG-V): Genome sequencing to study the core and pangenomes of soil and plant-associated prokaryotes.</title>
        <authorList>
            <person name="Whitman W."/>
        </authorList>
    </citation>
    <scope>NUCLEOTIDE SEQUENCE [LARGE SCALE GENOMIC DNA]</scope>
    <source>
        <strain evidence="3 4">SRCL-318</strain>
    </source>
</reference>
<dbReference type="EMBL" id="QJSQ01000019">
    <property type="protein sequence ID" value="PYE19606.1"/>
    <property type="molecule type" value="Genomic_DNA"/>
</dbReference>
<dbReference type="Pfam" id="PF03022">
    <property type="entry name" value="MRJP"/>
    <property type="match status" value="1"/>
</dbReference>
<dbReference type="SUPFAM" id="SSF101898">
    <property type="entry name" value="NHL repeat"/>
    <property type="match status" value="1"/>
</dbReference>
<dbReference type="AlphaFoldDB" id="A0A2U1AAC7"/>
<dbReference type="Proteomes" id="UP000247772">
    <property type="component" value="Unassembled WGS sequence"/>
</dbReference>
<evidence type="ECO:0000256" key="2">
    <source>
        <dbReference type="ARBA" id="ARBA00022525"/>
    </source>
</evidence>
<evidence type="ECO:0000256" key="1">
    <source>
        <dbReference type="ARBA" id="ARBA00004613"/>
    </source>
</evidence>
<organism evidence="3 4">
    <name type="scientific">Paraburkholderia silvatlantica</name>
    <dbReference type="NCBI Taxonomy" id="321895"/>
    <lineage>
        <taxon>Bacteria</taxon>
        <taxon>Pseudomonadati</taxon>
        <taxon>Pseudomonadota</taxon>
        <taxon>Betaproteobacteria</taxon>
        <taxon>Burkholderiales</taxon>
        <taxon>Burkholderiaceae</taxon>
        <taxon>Paraburkholderia</taxon>
    </lineage>
</organism>
<dbReference type="InterPro" id="IPR011042">
    <property type="entry name" value="6-blade_b-propeller_TolB-like"/>
</dbReference>
<dbReference type="PANTHER" id="PTHR10009:SF18">
    <property type="entry name" value="PROTEIN YELLOW-LIKE PROTEIN"/>
    <property type="match status" value="1"/>
</dbReference>
<dbReference type="PANTHER" id="PTHR10009">
    <property type="entry name" value="PROTEIN YELLOW-RELATED"/>
    <property type="match status" value="1"/>
</dbReference>
<accession>A0A2U1AAC7</accession>
<comment type="subcellular location">
    <subcellularLocation>
        <location evidence="1">Secreted</location>
    </subcellularLocation>
</comment>
<protein>
    <submittedName>
        <fullName evidence="3">Major royal jelly protein</fullName>
    </submittedName>
</protein>
<name>A0A2U1AAC7_9BURK</name>
<evidence type="ECO:0000313" key="4">
    <source>
        <dbReference type="Proteomes" id="UP000247772"/>
    </source>
</evidence>
<evidence type="ECO:0000313" key="3">
    <source>
        <dbReference type="EMBL" id="PYE19606.1"/>
    </source>
</evidence>
<proteinExistence type="predicted"/>
<sequence length="369" mass="40535">MPVCAGKALRDVNRGEVVVSTDSAEISGVAFSHDGRLFLTLPRVGRNHAAAAVVEVVGTRLVAFPDRATTEPSKRPLADWIVSPLGITVACNTLWVLDEGKRAGIDGIPEGAAKIVGIDIPSRRIVRRILFNRPFFRDTIQLNDLRFDPTHGAQGTLYISNNGYAQPDQSIIVVDVASGRMREVFRDRPETSPAPGFMTYVEGRPHAYSLEHPTMPQGGVNGIELSPDMRTLYWTTPTNPDYYSIPTAVISDFSKSDAQLVAAIHFEGQTASNGGLAVDPGGTLYFGDASRYSILKRDPQGRFSLVARDGRLVWPDGLAYRDGYLYVSIGQWQRMPGLNDGHDLRRPPYQVLRYRVRTSSTPGSPPPMR</sequence>
<gene>
    <name evidence="3" type="ORF">C7410_11948</name>
</gene>
<dbReference type="GO" id="GO:0005576">
    <property type="term" value="C:extracellular region"/>
    <property type="evidence" value="ECO:0007669"/>
    <property type="project" value="UniProtKB-SubCell"/>
</dbReference>
<dbReference type="Gene3D" id="2.120.10.30">
    <property type="entry name" value="TolB, C-terminal domain"/>
    <property type="match status" value="1"/>
</dbReference>